<dbReference type="InterPro" id="IPR054734">
    <property type="entry name" value="PqqF-like_C_4"/>
</dbReference>
<evidence type="ECO:0000256" key="8">
    <source>
        <dbReference type="ARBA" id="ARBA00022801"/>
    </source>
</evidence>
<dbReference type="Proteomes" id="UP001319882">
    <property type="component" value="Unassembled WGS sequence"/>
</dbReference>
<dbReference type="InterPro" id="IPR011249">
    <property type="entry name" value="Metalloenz_LuxS/M16"/>
</dbReference>
<dbReference type="Pfam" id="PF00675">
    <property type="entry name" value="Peptidase_M16"/>
    <property type="match status" value="1"/>
</dbReference>
<accession>A0ABS8DW74</accession>
<evidence type="ECO:0000256" key="6">
    <source>
        <dbReference type="ARBA" id="ARBA00022670"/>
    </source>
</evidence>
<dbReference type="InterPro" id="IPR032632">
    <property type="entry name" value="Peptidase_M16_M"/>
</dbReference>
<name>A0ABS8DW74_9GAMM</name>
<evidence type="ECO:0000313" key="19">
    <source>
        <dbReference type="EMBL" id="MCB8890536.1"/>
    </source>
</evidence>
<feature type="domain" description="Peptidase M16 N-terminal" evidence="15">
    <location>
        <begin position="66"/>
        <end position="182"/>
    </location>
</feature>
<evidence type="ECO:0000256" key="13">
    <source>
        <dbReference type="ARBA" id="ARBA00033450"/>
    </source>
</evidence>
<evidence type="ECO:0000259" key="18">
    <source>
        <dbReference type="Pfam" id="PF22456"/>
    </source>
</evidence>
<dbReference type="Pfam" id="PF05193">
    <property type="entry name" value="Peptidase_M16_C"/>
    <property type="match status" value="1"/>
</dbReference>
<comment type="similarity">
    <text evidence="3 14">Belongs to the peptidase M16 family.</text>
</comment>
<keyword evidence="7" id="KW-0479">Metal-binding</keyword>
<evidence type="ECO:0000256" key="11">
    <source>
        <dbReference type="ARBA" id="ARBA00029597"/>
    </source>
</evidence>
<evidence type="ECO:0000256" key="2">
    <source>
        <dbReference type="ARBA" id="ARBA00002184"/>
    </source>
</evidence>
<evidence type="ECO:0000256" key="7">
    <source>
        <dbReference type="ARBA" id="ARBA00022723"/>
    </source>
</evidence>
<keyword evidence="6" id="KW-0645">Protease</keyword>
<comment type="cofactor">
    <cofactor evidence="1">
        <name>Zn(2+)</name>
        <dbReference type="ChEBI" id="CHEBI:29105"/>
    </cofactor>
</comment>
<dbReference type="Pfam" id="PF16187">
    <property type="entry name" value="Peptidase_M16_M"/>
    <property type="match status" value="1"/>
</dbReference>
<keyword evidence="20" id="KW-1185">Reference proteome</keyword>
<evidence type="ECO:0000256" key="4">
    <source>
        <dbReference type="ARBA" id="ARBA00012449"/>
    </source>
</evidence>
<reference evidence="19 20" key="1">
    <citation type="journal article" date="2021" name="Sci. Rep.">
        <title>Genome analysis of a halophilic bacterium Halomonas malpeensis YU-PRIM-29(T) reveals its exopolysaccharide and pigment producing capabilities.</title>
        <authorList>
            <person name="Athmika"/>
            <person name="Ghate S.D."/>
            <person name="Arun A.B."/>
            <person name="Rao S.S."/>
            <person name="Kumar S.T.A."/>
            <person name="Kandiyil M.K."/>
            <person name="Saptami K."/>
            <person name="Rekha P.D."/>
        </authorList>
    </citation>
    <scope>NUCLEOTIDE SEQUENCE [LARGE SCALE GENOMIC DNA]</scope>
    <source>
        <strain evidence="20">prim 29</strain>
    </source>
</reference>
<dbReference type="SUPFAM" id="SSF63411">
    <property type="entry name" value="LuxS/MPP-like metallohydrolase"/>
    <property type="match status" value="4"/>
</dbReference>
<evidence type="ECO:0000259" key="16">
    <source>
        <dbReference type="Pfam" id="PF05193"/>
    </source>
</evidence>
<dbReference type="InterPro" id="IPR011765">
    <property type="entry name" value="Pept_M16_N"/>
</dbReference>
<evidence type="ECO:0000313" key="20">
    <source>
        <dbReference type="Proteomes" id="UP001319882"/>
    </source>
</evidence>
<keyword evidence="10" id="KW-0482">Metalloprotease</keyword>
<keyword evidence="9" id="KW-0862">Zinc</keyword>
<evidence type="ECO:0000259" key="15">
    <source>
        <dbReference type="Pfam" id="PF00675"/>
    </source>
</evidence>
<gene>
    <name evidence="19" type="ORF">GEV37_15575</name>
</gene>
<evidence type="ECO:0000256" key="1">
    <source>
        <dbReference type="ARBA" id="ARBA00001947"/>
    </source>
</evidence>
<keyword evidence="8" id="KW-0378">Hydrolase</keyword>
<dbReference type="PROSITE" id="PS00143">
    <property type="entry name" value="INSULINASE"/>
    <property type="match status" value="1"/>
</dbReference>
<comment type="function">
    <text evidence="2">Endopeptidase that degrades small peptides of less than 7 kDa, such as glucagon and insulin.</text>
</comment>
<evidence type="ECO:0000256" key="3">
    <source>
        <dbReference type="ARBA" id="ARBA00007261"/>
    </source>
</evidence>
<feature type="domain" description="Peptidase M16 middle/third" evidence="17">
    <location>
        <begin position="411"/>
        <end position="681"/>
    </location>
</feature>
<dbReference type="RefSeq" id="WP_227391198.1">
    <property type="nucleotide sequence ID" value="NZ_JBHSCJ010000009.1"/>
</dbReference>
<protein>
    <recommendedName>
        <fullName evidence="5">Protease 3</fullName>
        <ecNumber evidence="4">3.4.24.55</ecNumber>
    </recommendedName>
    <alternativeName>
        <fullName evidence="13">Pitrilysin</fullName>
    </alternativeName>
    <alternativeName>
        <fullName evidence="12">Protease III</fullName>
    </alternativeName>
    <alternativeName>
        <fullName evidence="11">Protease pi</fullName>
    </alternativeName>
</protein>
<dbReference type="InterPro" id="IPR007863">
    <property type="entry name" value="Peptidase_M16_C"/>
</dbReference>
<comment type="caution">
    <text evidence="19">The sequence shown here is derived from an EMBL/GenBank/DDBJ whole genome shotgun (WGS) entry which is preliminary data.</text>
</comment>
<dbReference type="EC" id="3.4.24.55" evidence="4"/>
<evidence type="ECO:0000256" key="14">
    <source>
        <dbReference type="RuleBase" id="RU004447"/>
    </source>
</evidence>
<evidence type="ECO:0000256" key="9">
    <source>
        <dbReference type="ARBA" id="ARBA00022833"/>
    </source>
</evidence>
<proteinExistence type="inferred from homology"/>
<dbReference type="EMBL" id="WHVL01000007">
    <property type="protein sequence ID" value="MCB8890536.1"/>
    <property type="molecule type" value="Genomic_DNA"/>
</dbReference>
<feature type="domain" description="Coenzyme PQQ synthesis protein F-like C-terminal lobe" evidence="18">
    <location>
        <begin position="782"/>
        <end position="880"/>
    </location>
</feature>
<evidence type="ECO:0000256" key="5">
    <source>
        <dbReference type="ARBA" id="ARBA00017565"/>
    </source>
</evidence>
<dbReference type="PANTHER" id="PTHR43690">
    <property type="entry name" value="NARDILYSIN"/>
    <property type="match status" value="1"/>
</dbReference>
<dbReference type="PANTHER" id="PTHR43690:SF18">
    <property type="entry name" value="INSULIN-DEGRADING ENZYME-RELATED"/>
    <property type="match status" value="1"/>
</dbReference>
<evidence type="ECO:0000256" key="10">
    <source>
        <dbReference type="ARBA" id="ARBA00023049"/>
    </source>
</evidence>
<organism evidence="19 20">
    <name type="scientific">Vreelandella malpeensis</name>
    <dbReference type="NCBI Taxonomy" id="1172368"/>
    <lineage>
        <taxon>Bacteria</taxon>
        <taxon>Pseudomonadati</taxon>
        <taxon>Pseudomonadota</taxon>
        <taxon>Gammaproteobacteria</taxon>
        <taxon>Oceanospirillales</taxon>
        <taxon>Halomonadaceae</taxon>
        <taxon>Vreelandella</taxon>
    </lineage>
</organism>
<dbReference type="Pfam" id="PF22456">
    <property type="entry name" value="PqqF-like_C_4"/>
    <property type="match status" value="1"/>
</dbReference>
<dbReference type="Gene3D" id="3.30.830.10">
    <property type="entry name" value="Metalloenzyme, LuxS/M16 peptidase-like"/>
    <property type="match status" value="4"/>
</dbReference>
<dbReference type="InterPro" id="IPR050626">
    <property type="entry name" value="Peptidase_M16"/>
</dbReference>
<sequence>MLRLSELVPPPSMRYALTGAVLSLAWYAPTLWAEESPVLDTLTPVQSEYDARDYRVLTLENGLQALLVSDPDADKAAASMNVRVGSAQDPDDLEGLAHFLEHMLFLGTTPYPEPDAYQRYIADNAGSHNAFTSQQDTNYFFDVAPEALPGALDRFSAFFLSPLFNADQLESERNIIHSEYMARIRDESRRENDVLDQVLNPDNATTGFAVGSRETLADPATGEASLRERIIDFYHSHYDANVMNLAVIAPQPLDTLEEWVVERFANIPDNGLTAPTIDAPLALADELPLYLERQSLLDRRQLNVYFPVPDPIQYYRTKPASLIAHLLGDESEGSLLAVLRKAGLADGLSAGVGRGDGEHALFTVAISLTPRGAERLEDVQATLFAAVDEIRREGIEQWRFDEQATLAEQAFRFQQHGDAQSEATQLAMSLSRYPVEDVQYAPYRMDAMDDDTQARYLDALTPDNMIRVYSAADIESDTVSPWFDTQWRALAAPPASGQALGGLSLPAPNPFIAHDLTLEPGQDKAPSILVETPSFRVWHMQDSRFNTPSVEWRISLQHPSASYSAEEAVLTRMLAGWLNDSLSTTLYPAWLAGQSFSAYPHARGMTLSFSGWRDGQTPFIEQAIEQLERAPITDEVFDRVRYQLAREWRNAPQAALYGQAGRALSEALMRPQWSSTELYRASERLERHHLEDFRRRFLASLYVDAMAVGNLDADEARAQADLIRDALRPRLERDEVANLTPLAIDEGGQVLHPDSARDESLVLRYAQGRDESVQEQATLGVIAQWLGTPFYQRLRTEQQLGYVVNAGYSPLLDAPGIAFMVQSADVESDEIAHRIDAFLESAGEELDTLDDATLAPYRRALADRLLERDTSLAGMANRYWQATARDPVRFDRREALAKEVMTVSPERIQAAWPALMARTLDVRFDPHDEPSDLTAFRATLSPFPRSAETR</sequence>
<evidence type="ECO:0000256" key="12">
    <source>
        <dbReference type="ARBA" id="ARBA00031184"/>
    </source>
</evidence>
<feature type="domain" description="Peptidase M16 C-terminal" evidence="16">
    <location>
        <begin position="227"/>
        <end position="403"/>
    </location>
</feature>
<evidence type="ECO:0000259" key="17">
    <source>
        <dbReference type="Pfam" id="PF16187"/>
    </source>
</evidence>
<dbReference type="InterPro" id="IPR001431">
    <property type="entry name" value="Pept_M16_Zn_BS"/>
</dbReference>